<evidence type="ECO:0000313" key="4">
    <source>
        <dbReference type="Proteomes" id="UP000240505"/>
    </source>
</evidence>
<dbReference type="AlphaFoldDB" id="A0A2R4CAQ5"/>
<feature type="region of interest" description="Disordered" evidence="1">
    <location>
        <begin position="48"/>
        <end position="93"/>
    </location>
</feature>
<protein>
    <recommendedName>
        <fullName evidence="5">Type IV pilus biogenesis protein PilP</fullName>
    </recommendedName>
</protein>
<organism evidence="3 4">
    <name type="scientific">Pseudoduganella armeniaca</name>
    <dbReference type="NCBI Taxonomy" id="2072590"/>
    <lineage>
        <taxon>Bacteria</taxon>
        <taxon>Pseudomonadati</taxon>
        <taxon>Pseudomonadota</taxon>
        <taxon>Betaproteobacteria</taxon>
        <taxon>Burkholderiales</taxon>
        <taxon>Oxalobacteraceae</taxon>
        <taxon>Telluria group</taxon>
        <taxon>Pseudoduganella</taxon>
    </lineage>
</organism>
<keyword evidence="2" id="KW-0732">Signal</keyword>
<feature type="compositionally biased region" description="Low complexity" evidence="1">
    <location>
        <begin position="49"/>
        <end position="88"/>
    </location>
</feature>
<reference evidence="3 4" key="1">
    <citation type="submission" date="2018-03" db="EMBL/GenBank/DDBJ databases">
        <title>Massilia armeniaca sp. nov., isolated from desert soil.</title>
        <authorList>
            <person name="Huang H."/>
            <person name="Ren M."/>
        </authorList>
    </citation>
    <scope>NUCLEOTIDE SEQUENCE [LARGE SCALE GENOMIC DNA]</scope>
    <source>
        <strain evidence="3 4">ZMN-3</strain>
    </source>
</reference>
<dbReference type="Proteomes" id="UP000240505">
    <property type="component" value="Chromosome"/>
</dbReference>
<feature type="chain" id="PRO_5015347248" description="Type IV pilus biogenesis protein PilP" evidence="2">
    <location>
        <begin position="25"/>
        <end position="164"/>
    </location>
</feature>
<accession>A0A2R4CAQ5</accession>
<evidence type="ECO:0000256" key="1">
    <source>
        <dbReference type="SAM" id="MobiDB-lite"/>
    </source>
</evidence>
<feature type="signal peptide" evidence="2">
    <location>
        <begin position="1"/>
        <end position="24"/>
    </location>
</feature>
<keyword evidence="4" id="KW-1185">Reference proteome</keyword>
<dbReference type="KEGG" id="masz:C9I28_13985"/>
<evidence type="ECO:0000313" key="3">
    <source>
        <dbReference type="EMBL" id="AVR96675.1"/>
    </source>
</evidence>
<proteinExistence type="predicted"/>
<dbReference type="RefSeq" id="WP_107142023.1">
    <property type="nucleotide sequence ID" value="NZ_CP028324.1"/>
</dbReference>
<gene>
    <name evidence="3" type="ORF">C9I28_13985</name>
</gene>
<dbReference type="EMBL" id="CP028324">
    <property type="protein sequence ID" value="AVR96675.1"/>
    <property type="molecule type" value="Genomic_DNA"/>
</dbReference>
<evidence type="ECO:0000256" key="2">
    <source>
        <dbReference type="SAM" id="SignalP"/>
    </source>
</evidence>
<evidence type="ECO:0008006" key="5">
    <source>
        <dbReference type="Google" id="ProtNLM"/>
    </source>
</evidence>
<name>A0A2R4CAQ5_9BURK</name>
<feature type="region of interest" description="Disordered" evidence="1">
    <location>
        <begin position="142"/>
        <end position="164"/>
    </location>
</feature>
<sequence length="164" mass="16559">MSKVRSAAVLTLLVAAGLAAPARAQMSLTTMGRLFTTPADRMQLDQQRSAALAQGAPATTAPASATAMASTSVPPGMAADSAAAGAAAAPPPPAPVRFGGVLRRSDGQATIWVDDTPRDTVVRGRPGAGVPVDVGGRRVILKPGQSWDPASATIQDVRRGTPAR</sequence>